<sequence length="83" mass="9388">MLERWCQPAQAGDPKETLYIRLAGIDAPEIGMVWVNPAWWPVLPTRNVSIEMLRRGLAVMYRATGAQYGGNPTQFNRVEQTAK</sequence>
<protein>
    <submittedName>
        <fullName evidence="1">Uncharacterized protein</fullName>
    </submittedName>
</protein>
<accession>A0A177WP31</accession>
<proteinExistence type="predicted"/>
<dbReference type="OrthoDB" id="430293at2759"/>
<gene>
    <name evidence="1" type="ORF">BDEG_25190</name>
</gene>
<dbReference type="EMBL" id="DS022306">
    <property type="protein sequence ID" value="OAJ41622.1"/>
    <property type="molecule type" value="Genomic_DNA"/>
</dbReference>
<evidence type="ECO:0000313" key="2">
    <source>
        <dbReference type="Proteomes" id="UP000077115"/>
    </source>
</evidence>
<dbReference type="VEuPathDB" id="FungiDB:BDEG_25190"/>
<dbReference type="SUPFAM" id="SSF50199">
    <property type="entry name" value="Staphylococcal nuclease"/>
    <property type="match status" value="1"/>
</dbReference>
<dbReference type="AlphaFoldDB" id="A0A177WP31"/>
<organism evidence="1 2">
    <name type="scientific">Batrachochytrium dendrobatidis (strain JEL423)</name>
    <dbReference type="NCBI Taxonomy" id="403673"/>
    <lineage>
        <taxon>Eukaryota</taxon>
        <taxon>Fungi</taxon>
        <taxon>Fungi incertae sedis</taxon>
        <taxon>Chytridiomycota</taxon>
        <taxon>Chytridiomycota incertae sedis</taxon>
        <taxon>Chytridiomycetes</taxon>
        <taxon>Rhizophydiales</taxon>
        <taxon>Rhizophydiales incertae sedis</taxon>
        <taxon>Batrachochytrium</taxon>
    </lineage>
</organism>
<reference evidence="1 2" key="1">
    <citation type="submission" date="2006-10" db="EMBL/GenBank/DDBJ databases">
        <title>The Genome Sequence of Batrachochytrium dendrobatidis JEL423.</title>
        <authorList>
            <consortium name="The Broad Institute Genome Sequencing Platform"/>
            <person name="Birren B."/>
            <person name="Lander E."/>
            <person name="Galagan J."/>
            <person name="Cuomo C."/>
            <person name="Devon K."/>
            <person name="Jaffe D."/>
            <person name="Butler J."/>
            <person name="Alvarez P."/>
            <person name="Gnerre S."/>
            <person name="Grabherr M."/>
            <person name="Kleber M."/>
            <person name="Mauceli E."/>
            <person name="Brockman W."/>
            <person name="Young S."/>
            <person name="LaButti K."/>
            <person name="Sykes S."/>
            <person name="DeCaprio D."/>
            <person name="Crawford M."/>
            <person name="Koehrsen M."/>
            <person name="Engels R."/>
            <person name="Montgomery P."/>
            <person name="Pearson M."/>
            <person name="Howarth C."/>
            <person name="Larson L."/>
            <person name="White J."/>
            <person name="O'Leary S."/>
            <person name="Kodira C."/>
            <person name="Zeng Q."/>
            <person name="Yandava C."/>
            <person name="Alvarado L."/>
            <person name="Longcore J."/>
            <person name="James T."/>
        </authorList>
    </citation>
    <scope>NUCLEOTIDE SEQUENCE [LARGE SCALE GENOMIC DNA]</scope>
    <source>
        <strain evidence="1 2">JEL423</strain>
    </source>
</reference>
<name>A0A177WP31_BATDL</name>
<dbReference type="Proteomes" id="UP000077115">
    <property type="component" value="Unassembled WGS sequence"/>
</dbReference>
<evidence type="ECO:0000313" key="1">
    <source>
        <dbReference type="EMBL" id="OAJ41622.1"/>
    </source>
</evidence>
<dbReference type="InterPro" id="IPR035437">
    <property type="entry name" value="SNase_OB-fold_sf"/>
</dbReference>
<reference evidence="1 2" key="2">
    <citation type="submission" date="2016-05" db="EMBL/GenBank/DDBJ databases">
        <title>Lineage-specific infection strategies underlie the spectrum of fungal disease in amphibians.</title>
        <authorList>
            <person name="Cuomo C.A."/>
            <person name="Farrer R.A."/>
            <person name="James T."/>
            <person name="Longcore J."/>
            <person name="Birren B."/>
        </authorList>
    </citation>
    <scope>NUCLEOTIDE SEQUENCE [LARGE SCALE GENOMIC DNA]</scope>
    <source>
        <strain evidence="1 2">JEL423</strain>
    </source>
</reference>